<gene>
    <name evidence="1" type="ORF">RR48_05159</name>
</gene>
<evidence type="ECO:0000313" key="2">
    <source>
        <dbReference type="Proteomes" id="UP000053240"/>
    </source>
</evidence>
<accession>A0A0N0PC45</accession>
<proteinExistence type="predicted"/>
<dbReference type="EMBL" id="KQ460655">
    <property type="protein sequence ID" value="KPJ12957.1"/>
    <property type="molecule type" value="Genomic_DNA"/>
</dbReference>
<evidence type="ECO:0000313" key="1">
    <source>
        <dbReference type="EMBL" id="KPJ12957.1"/>
    </source>
</evidence>
<reference evidence="1 2" key="1">
    <citation type="journal article" date="2015" name="Nat. Commun.">
        <title>Outbred genome sequencing and CRISPR/Cas9 gene editing in butterflies.</title>
        <authorList>
            <person name="Li X."/>
            <person name="Fan D."/>
            <person name="Zhang W."/>
            <person name="Liu G."/>
            <person name="Zhang L."/>
            <person name="Zhao L."/>
            <person name="Fang X."/>
            <person name="Chen L."/>
            <person name="Dong Y."/>
            <person name="Chen Y."/>
            <person name="Ding Y."/>
            <person name="Zhao R."/>
            <person name="Feng M."/>
            <person name="Zhu Y."/>
            <person name="Feng Y."/>
            <person name="Jiang X."/>
            <person name="Zhu D."/>
            <person name="Xiang H."/>
            <person name="Feng X."/>
            <person name="Li S."/>
            <person name="Wang J."/>
            <person name="Zhang G."/>
            <person name="Kronforst M.R."/>
            <person name="Wang W."/>
        </authorList>
    </citation>
    <scope>NUCLEOTIDE SEQUENCE [LARGE SCALE GENOMIC DNA]</scope>
    <source>
        <strain evidence="1">Ya'a_city_454_Pm</strain>
        <tissue evidence="1">Whole body</tissue>
    </source>
</reference>
<dbReference type="InParanoid" id="A0A0N0PC45"/>
<name>A0A0N0PC45_PAPMA</name>
<dbReference type="Proteomes" id="UP000053240">
    <property type="component" value="Unassembled WGS sequence"/>
</dbReference>
<dbReference type="AlphaFoldDB" id="A0A0N0PC45"/>
<keyword evidence="2" id="KW-1185">Reference proteome</keyword>
<sequence>MVRTPRTVLDSTRLRRNHRVRRPADNWMTCGRGALDAAARAPCGGCGGRTPGGVSPGGVAIGYAARSALRNSKSTGRSAVDG</sequence>
<protein>
    <submittedName>
        <fullName evidence="1">Uncharacterized protein</fullName>
    </submittedName>
</protein>
<organism evidence="1 2">
    <name type="scientific">Papilio machaon</name>
    <name type="common">Old World swallowtail butterfly</name>
    <dbReference type="NCBI Taxonomy" id="76193"/>
    <lineage>
        <taxon>Eukaryota</taxon>
        <taxon>Metazoa</taxon>
        <taxon>Ecdysozoa</taxon>
        <taxon>Arthropoda</taxon>
        <taxon>Hexapoda</taxon>
        <taxon>Insecta</taxon>
        <taxon>Pterygota</taxon>
        <taxon>Neoptera</taxon>
        <taxon>Endopterygota</taxon>
        <taxon>Lepidoptera</taxon>
        <taxon>Glossata</taxon>
        <taxon>Ditrysia</taxon>
        <taxon>Papilionoidea</taxon>
        <taxon>Papilionidae</taxon>
        <taxon>Papilioninae</taxon>
        <taxon>Papilio</taxon>
    </lineage>
</organism>